<gene>
    <name evidence="1" type="ORF">PVAND_013724</name>
</gene>
<sequence length="318" mass="33597">MSANGIDLSQQNSVVDDVTNATTKTSNVQSSIDESNLNAISFNSATSSSPAVVTTSAIYTTSSITTSNNNIHNNNNNFSNNNSILSRKNSLTMQSQQLINGSSFSTNMSAKASYTNSGKVESVPDLLNASSLNNPHLLSAAVFYNQPYQQLALAAAPSLYSDPAQFAKEMAQKNYANALKFAAVAQSQAGKTPSANSLTYSNPYSGVALSAASTFQRHVNLSNAAANPYIAAAAHQQFLNQQNFLYSGLTSPIASPQFTGVVTSNASSHPTPTSFASSVTASYPFGGSIISGCSRSWFTNIDDENATNHVSIITDWKY</sequence>
<dbReference type="AlphaFoldDB" id="A0A9J6CS78"/>
<evidence type="ECO:0000313" key="2">
    <source>
        <dbReference type="Proteomes" id="UP001107558"/>
    </source>
</evidence>
<dbReference type="Proteomes" id="UP001107558">
    <property type="component" value="Chromosome 1"/>
</dbReference>
<keyword evidence="2" id="KW-1185">Reference proteome</keyword>
<protein>
    <submittedName>
        <fullName evidence="1">Uncharacterized protein</fullName>
    </submittedName>
</protein>
<organism evidence="1 2">
    <name type="scientific">Polypedilum vanderplanki</name>
    <name type="common">Sleeping chironomid midge</name>
    <dbReference type="NCBI Taxonomy" id="319348"/>
    <lineage>
        <taxon>Eukaryota</taxon>
        <taxon>Metazoa</taxon>
        <taxon>Ecdysozoa</taxon>
        <taxon>Arthropoda</taxon>
        <taxon>Hexapoda</taxon>
        <taxon>Insecta</taxon>
        <taxon>Pterygota</taxon>
        <taxon>Neoptera</taxon>
        <taxon>Endopterygota</taxon>
        <taxon>Diptera</taxon>
        <taxon>Nematocera</taxon>
        <taxon>Chironomoidea</taxon>
        <taxon>Chironomidae</taxon>
        <taxon>Chironominae</taxon>
        <taxon>Polypedilum</taxon>
        <taxon>Polypedilum</taxon>
    </lineage>
</organism>
<proteinExistence type="predicted"/>
<dbReference type="OrthoDB" id="6285980at2759"/>
<reference evidence="1" key="1">
    <citation type="submission" date="2021-03" db="EMBL/GenBank/DDBJ databases">
        <title>Chromosome level genome of the anhydrobiotic midge Polypedilum vanderplanki.</title>
        <authorList>
            <person name="Yoshida Y."/>
            <person name="Kikawada T."/>
            <person name="Gusev O."/>
        </authorList>
    </citation>
    <scope>NUCLEOTIDE SEQUENCE</scope>
    <source>
        <strain evidence="1">NIAS01</strain>
        <tissue evidence="1">Whole body or cell culture</tissue>
    </source>
</reference>
<dbReference type="EMBL" id="JADBJN010000001">
    <property type="protein sequence ID" value="KAG5684494.1"/>
    <property type="molecule type" value="Genomic_DNA"/>
</dbReference>
<evidence type="ECO:0000313" key="1">
    <source>
        <dbReference type="EMBL" id="KAG5684494.1"/>
    </source>
</evidence>
<comment type="caution">
    <text evidence="1">The sequence shown here is derived from an EMBL/GenBank/DDBJ whole genome shotgun (WGS) entry which is preliminary data.</text>
</comment>
<name>A0A9J6CS78_POLVA</name>
<accession>A0A9J6CS78</accession>